<gene>
    <name evidence="1" type="ORF">LCGC14_1958720</name>
</gene>
<dbReference type="EMBL" id="LAZR01021519">
    <property type="protein sequence ID" value="KKL85039.1"/>
    <property type="molecule type" value="Genomic_DNA"/>
</dbReference>
<sequence length="149" mass="16777">MTALPPKTLVEQQVELVRVVLELRPGMSRHLMSNVMPHLSVDARSAVEETIEFLDEETDIDSNLPYFLDLAIGEIRQEIITGTHEEKIAIPPERLIGGSIAFDRHRRLTPEAEALQAALPRLEELHRAAQRAVDLAEAIRLSIRMIDAE</sequence>
<accession>A0A0F9FF62</accession>
<proteinExistence type="predicted"/>
<reference evidence="1" key="1">
    <citation type="journal article" date="2015" name="Nature">
        <title>Complex archaea that bridge the gap between prokaryotes and eukaryotes.</title>
        <authorList>
            <person name="Spang A."/>
            <person name="Saw J.H."/>
            <person name="Jorgensen S.L."/>
            <person name="Zaremba-Niedzwiedzka K."/>
            <person name="Martijn J."/>
            <person name="Lind A.E."/>
            <person name="van Eijk R."/>
            <person name="Schleper C."/>
            <person name="Guy L."/>
            <person name="Ettema T.J."/>
        </authorList>
    </citation>
    <scope>NUCLEOTIDE SEQUENCE</scope>
</reference>
<evidence type="ECO:0000313" key="1">
    <source>
        <dbReference type="EMBL" id="KKL85039.1"/>
    </source>
</evidence>
<dbReference type="AlphaFoldDB" id="A0A0F9FF62"/>
<name>A0A0F9FF62_9ZZZZ</name>
<comment type="caution">
    <text evidence="1">The sequence shown here is derived from an EMBL/GenBank/DDBJ whole genome shotgun (WGS) entry which is preliminary data.</text>
</comment>
<organism evidence="1">
    <name type="scientific">marine sediment metagenome</name>
    <dbReference type="NCBI Taxonomy" id="412755"/>
    <lineage>
        <taxon>unclassified sequences</taxon>
        <taxon>metagenomes</taxon>
        <taxon>ecological metagenomes</taxon>
    </lineage>
</organism>
<protein>
    <submittedName>
        <fullName evidence="1">Uncharacterized protein</fullName>
    </submittedName>
</protein>